<keyword evidence="4" id="KW-1185">Reference proteome</keyword>
<evidence type="ECO:0000313" key="3">
    <source>
        <dbReference type="EMBL" id="SAK64275.1"/>
    </source>
</evidence>
<evidence type="ECO:0000259" key="1">
    <source>
        <dbReference type="Pfam" id="PF10106"/>
    </source>
</evidence>
<dbReference type="Gene3D" id="3.55.50.10">
    <property type="entry name" value="Baseplate protein-like domains"/>
    <property type="match status" value="1"/>
</dbReference>
<gene>
    <name evidence="3" type="ORF">AWB75_02921</name>
</gene>
<dbReference type="NCBIfam" id="TIGR01646">
    <property type="entry name" value="vgr_GE"/>
    <property type="match status" value="1"/>
</dbReference>
<dbReference type="EMBL" id="FCOF02000011">
    <property type="protein sequence ID" value="SAK64275.1"/>
    <property type="molecule type" value="Genomic_DNA"/>
</dbReference>
<sequence>MASPDFLTALKDPNAWVSQHLSLTVAGLKPAVDPLEYTLKEEMNELFQLDVLVYSDDQTLDGADFLGKNVTLVIEERAELKYMGTASRHARTVHGVVREWTHESSSKDGAQYRLLIQPRVSLLDLARVSDVFLKKTLKEIFYGLLVDRERIFPHDIELNFEGVDQRYDQLLMVDETAIGFIRRQCLRHGLYSYIRHAEVGSKTHRDTLVIDNRPNGYMRSIDMPFVPPNGQDGGFHEAILSMKRKQTLLPQSVELRDHNFRTPNAPVSAIAYVDRGDKTLYGTIDRSNEHFHTKEEAQALTKVRTQAIASKQVVHIGTSNIVGLYPGWVLTATNHKFPKAPYGLVITKMTTKGSRSKPATNEFEGTPADKIWRPEYVPERDWRWMQGSIVATIESSIEGSPYADLDEHGLYLVKFHFHRGAGKAGSNSMRLRLMVPSASKDGGFHAPLLPGTEVRIFFTNGDIDRPYIGFAAHDYSRANHVHGYEGWNSRAVWRSPLLTGKMRFEDFKGKEGAKFATIYQQSSVSMGYLVDNQKQRRGEGLEIHSQGHATLHASKGVFLSADALSSPNAPQLEMNAALRELQSALNRVTSLVQATTQAKAEPADRDTQASLMDTLDQLKSAGLLASAPGGMAFVTPRSVQQAAGENVMLNAGKHVDISAVRRFTVAAGDLISLCAQKLGMKLFAKGPVDIQAHDSTLNLYADQQLHVASANADVLVNGKTKAVLACGGAAIKIENGSIELVCPGDFRIKAGSFTFEGPQHADSLLPKLPESEFKPTNYYPLTL</sequence>
<dbReference type="Pfam" id="PF05954">
    <property type="entry name" value="Phage_GPD"/>
    <property type="match status" value="1"/>
</dbReference>
<dbReference type="Gene3D" id="4.10.220.110">
    <property type="match status" value="1"/>
</dbReference>
<comment type="caution">
    <text evidence="3">The sequence shown here is derived from an EMBL/GenBank/DDBJ whole genome shotgun (WGS) entry which is preliminary data.</text>
</comment>
<dbReference type="RefSeq" id="WP_061124797.1">
    <property type="nucleotide sequence ID" value="NZ_FCOF02000011.1"/>
</dbReference>
<dbReference type="InterPro" id="IPR006533">
    <property type="entry name" value="T6SS_Vgr_RhsGE"/>
</dbReference>
<dbReference type="InterPro" id="IPR037026">
    <property type="entry name" value="Vgr_OB-fold_dom_sf"/>
</dbReference>
<dbReference type="OrthoDB" id="8590234at2"/>
<name>A0A158B2J1_9BURK</name>
<reference evidence="3" key="1">
    <citation type="submission" date="2016-01" db="EMBL/GenBank/DDBJ databases">
        <authorList>
            <person name="Peeters C."/>
        </authorList>
    </citation>
    <scope>NUCLEOTIDE SEQUENCE [LARGE SCALE GENOMIC DNA]</scope>
    <source>
        <strain evidence="3">LMG 29318</strain>
    </source>
</reference>
<dbReference type="Proteomes" id="UP000054870">
    <property type="component" value="Unassembled WGS sequence"/>
</dbReference>
<dbReference type="SUPFAM" id="SSF69279">
    <property type="entry name" value="Phage tail proteins"/>
    <property type="match status" value="2"/>
</dbReference>
<feature type="domain" description="DUF2345" evidence="1">
    <location>
        <begin position="614"/>
        <end position="759"/>
    </location>
</feature>
<dbReference type="SUPFAM" id="SSF69255">
    <property type="entry name" value="gp5 N-terminal domain-like"/>
    <property type="match status" value="1"/>
</dbReference>
<evidence type="ECO:0000259" key="2">
    <source>
        <dbReference type="Pfam" id="PF13296"/>
    </source>
</evidence>
<evidence type="ECO:0000313" key="4">
    <source>
        <dbReference type="Proteomes" id="UP000054870"/>
    </source>
</evidence>
<dbReference type="Gene3D" id="2.40.50.230">
    <property type="entry name" value="Gp5 N-terminal domain"/>
    <property type="match status" value="1"/>
</dbReference>
<dbReference type="Pfam" id="PF10106">
    <property type="entry name" value="DUF2345"/>
    <property type="match status" value="1"/>
</dbReference>
<dbReference type="InterPro" id="IPR028244">
    <property type="entry name" value="T6SS_Rhs_Vgr_dom"/>
</dbReference>
<organism evidence="3 4">
    <name type="scientific">Caballeronia catudaia</name>
    <dbReference type="NCBI Taxonomy" id="1777136"/>
    <lineage>
        <taxon>Bacteria</taxon>
        <taxon>Pseudomonadati</taxon>
        <taxon>Pseudomonadota</taxon>
        <taxon>Betaproteobacteria</taxon>
        <taxon>Burkholderiales</taxon>
        <taxon>Burkholderiaceae</taxon>
        <taxon>Caballeronia</taxon>
    </lineage>
</organism>
<feature type="domain" description="Putative type VI secretion system Rhs element associated Vgr" evidence="2">
    <location>
        <begin position="501"/>
        <end position="593"/>
    </location>
</feature>
<proteinExistence type="predicted"/>
<dbReference type="InterPro" id="IPR018769">
    <property type="entry name" value="VgrG2_DUF2345"/>
</dbReference>
<accession>A0A158B2J1</accession>
<protein>
    <submittedName>
        <fullName evidence="3">Rhs element Vgr protein</fullName>
    </submittedName>
</protein>
<dbReference type="AlphaFoldDB" id="A0A158B2J1"/>
<dbReference type="Gene3D" id="2.30.110.50">
    <property type="match status" value="1"/>
</dbReference>
<dbReference type="Pfam" id="PF13296">
    <property type="entry name" value="T6SS_Vgr"/>
    <property type="match status" value="1"/>
</dbReference>